<reference evidence="4" key="1">
    <citation type="submission" date="2017-04" db="EMBL/GenBank/DDBJ databases">
        <authorList>
            <person name="Varghese N."/>
            <person name="Submissions S."/>
        </authorList>
    </citation>
    <scope>NUCLEOTIDE SEQUENCE [LARGE SCALE GENOMIC DNA]</scope>
    <source>
        <strain evidence="4">RKEM611</strain>
    </source>
</reference>
<organism evidence="3 4">
    <name type="scientific">Pseudobacteriovorax antillogorgiicola</name>
    <dbReference type="NCBI Taxonomy" id="1513793"/>
    <lineage>
        <taxon>Bacteria</taxon>
        <taxon>Pseudomonadati</taxon>
        <taxon>Bdellovibrionota</taxon>
        <taxon>Oligoflexia</taxon>
        <taxon>Oligoflexales</taxon>
        <taxon>Pseudobacteriovoracaceae</taxon>
        <taxon>Pseudobacteriovorax</taxon>
    </lineage>
</organism>
<feature type="compositionally biased region" description="Basic and acidic residues" evidence="1">
    <location>
        <begin position="37"/>
        <end position="58"/>
    </location>
</feature>
<dbReference type="Gene3D" id="3.90.182.10">
    <property type="entry name" value="Toxin - Anthrax Protective Antigen,domain 1"/>
    <property type="match status" value="1"/>
</dbReference>
<dbReference type="SUPFAM" id="SSF56988">
    <property type="entry name" value="Anthrax protective antigen"/>
    <property type="match status" value="1"/>
</dbReference>
<dbReference type="SMART" id="SM00758">
    <property type="entry name" value="PA14"/>
    <property type="match status" value="1"/>
</dbReference>
<dbReference type="AlphaFoldDB" id="A0A1Y6CMF4"/>
<dbReference type="Pfam" id="PF07691">
    <property type="entry name" value="PA14"/>
    <property type="match status" value="1"/>
</dbReference>
<proteinExistence type="predicted"/>
<dbReference type="OrthoDB" id="5291065at2"/>
<dbReference type="Proteomes" id="UP000192907">
    <property type="component" value="Unassembled WGS sequence"/>
</dbReference>
<accession>A0A1Y6CMF4</accession>
<evidence type="ECO:0000313" key="4">
    <source>
        <dbReference type="Proteomes" id="UP000192907"/>
    </source>
</evidence>
<keyword evidence="4" id="KW-1185">Reference proteome</keyword>
<dbReference type="PROSITE" id="PS51820">
    <property type="entry name" value="PA14"/>
    <property type="match status" value="1"/>
</dbReference>
<sequence length="219" mass="24495">MKILHRTIVLLTGLPLACSGGSFKSGAVASQETPPVAEEKAPPVEEPPREKSLDQKPDEPFYVCDDNSVITANVYELEVDTQNLPDFSTMTPSTEICLYDYNIAERPFEAGFPGEETLIEWFALESKTQLLIPKSGEYEFILNSDDGSKLYIDNVLVIDNDGQHATTRKSAILILNEGLHQVRVDYFQGPRYLMALQVGWVKPGSTQEEWIPRDAFRAP</sequence>
<feature type="region of interest" description="Disordered" evidence="1">
    <location>
        <begin position="27"/>
        <end position="58"/>
    </location>
</feature>
<evidence type="ECO:0000256" key="1">
    <source>
        <dbReference type="SAM" id="MobiDB-lite"/>
    </source>
</evidence>
<evidence type="ECO:0000313" key="3">
    <source>
        <dbReference type="EMBL" id="SMF74018.1"/>
    </source>
</evidence>
<dbReference type="InterPro" id="IPR037524">
    <property type="entry name" value="PA14/GLEYA"/>
</dbReference>
<evidence type="ECO:0000259" key="2">
    <source>
        <dbReference type="PROSITE" id="PS51820"/>
    </source>
</evidence>
<gene>
    <name evidence="3" type="ORF">SAMN06296036_12823</name>
</gene>
<dbReference type="STRING" id="1513793.SAMN06296036_12823"/>
<protein>
    <submittedName>
        <fullName evidence="3">PA14 domain-containing protein</fullName>
    </submittedName>
</protein>
<dbReference type="RefSeq" id="WP_132324573.1">
    <property type="nucleotide sequence ID" value="NZ_FWZT01000028.1"/>
</dbReference>
<dbReference type="EMBL" id="FWZT01000028">
    <property type="protein sequence ID" value="SMF74018.1"/>
    <property type="molecule type" value="Genomic_DNA"/>
</dbReference>
<feature type="domain" description="PA14" evidence="2">
    <location>
        <begin position="65"/>
        <end position="215"/>
    </location>
</feature>
<dbReference type="InterPro" id="IPR011658">
    <property type="entry name" value="PA14_dom"/>
</dbReference>
<name>A0A1Y6CMF4_9BACT</name>